<evidence type="ECO:0000313" key="6">
    <source>
        <dbReference type="Proteomes" id="UP000288716"/>
    </source>
</evidence>
<dbReference type="STRING" id="299467.A0A443QFV6"/>
<dbReference type="Pfam" id="PF13561">
    <property type="entry name" value="adh_short_C2"/>
    <property type="match status" value="1"/>
</dbReference>
<proteinExistence type="inferred from homology"/>
<name>A0A443QFV6_9ACAR</name>
<dbReference type="Gene3D" id="3.40.50.720">
    <property type="entry name" value="NAD(P)-binding Rossmann-like Domain"/>
    <property type="match status" value="1"/>
</dbReference>
<reference evidence="5 6" key="1">
    <citation type="journal article" date="2018" name="Gigascience">
        <title>Genomes of trombidid mites reveal novel predicted allergens and laterally-transferred genes associated with secondary metabolism.</title>
        <authorList>
            <person name="Dong X."/>
            <person name="Chaisiri K."/>
            <person name="Xia D."/>
            <person name="Armstrong S.D."/>
            <person name="Fang Y."/>
            <person name="Donnelly M.J."/>
            <person name="Kadowaki T."/>
            <person name="McGarry J.W."/>
            <person name="Darby A.C."/>
            <person name="Makepeace B.L."/>
        </authorList>
    </citation>
    <scope>NUCLEOTIDE SEQUENCE [LARGE SCALE GENOMIC DNA]</scope>
    <source>
        <strain evidence="5">UoL-UT</strain>
    </source>
</reference>
<dbReference type="GO" id="GO:0005997">
    <property type="term" value="P:xylulose metabolic process"/>
    <property type="evidence" value="ECO:0007669"/>
    <property type="project" value="TreeGrafter"/>
</dbReference>
<dbReference type="OrthoDB" id="1393670at2759"/>
<dbReference type="VEuPathDB" id="VectorBase:LDEU014363"/>
<dbReference type="GO" id="GO:0004090">
    <property type="term" value="F:carbonyl reductase (NADPH) activity"/>
    <property type="evidence" value="ECO:0007669"/>
    <property type="project" value="TreeGrafter"/>
</dbReference>
<comment type="similarity">
    <text evidence="1">Belongs to the short-chain dehydrogenases/reductases (SDR) family.</text>
</comment>
<dbReference type="PANTHER" id="PTHR44252">
    <property type="entry name" value="D-ERYTHRULOSE REDUCTASE"/>
    <property type="match status" value="1"/>
</dbReference>
<evidence type="ECO:0000313" key="5">
    <source>
        <dbReference type="EMBL" id="RWS01900.1"/>
    </source>
</evidence>
<gene>
    <name evidence="5" type="ORF">B4U80_10381</name>
</gene>
<dbReference type="InterPro" id="IPR020904">
    <property type="entry name" value="Sc_DH/Rdtase_CS"/>
</dbReference>
<dbReference type="PRINTS" id="PR00081">
    <property type="entry name" value="GDHRDH"/>
</dbReference>
<evidence type="ECO:0000256" key="4">
    <source>
        <dbReference type="ARBA" id="ARBA00023002"/>
    </source>
</evidence>
<dbReference type="SUPFAM" id="SSF51735">
    <property type="entry name" value="NAD(P)-binding Rossmann-fold domains"/>
    <property type="match status" value="1"/>
</dbReference>
<comment type="caution">
    <text evidence="5">The sequence shown here is derived from an EMBL/GenBank/DDBJ whole genome shotgun (WGS) entry which is preliminary data.</text>
</comment>
<dbReference type="InterPro" id="IPR051737">
    <property type="entry name" value="L-xylulose/Carbonyl_redctase"/>
</dbReference>
<dbReference type="PROSITE" id="PS00061">
    <property type="entry name" value="ADH_SHORT"/>
    <property type="match status" value="1"/>
</dbReference>
<dbReference type="GO" id="GO:0050038">
    <property type="term" value="F:L-xylulose reductase (NADPH) activity"/>
    <property type="evidence" value="ECO:0007669"/>
    <property type="project" value="TreeGrafter"/>
</dbReference>
<dbReference type="AlphaFoldDB" id="A0A443QFV6"/>
<organism evidence="5 6">
    <name type="scientific">Leptotrombidium deliense</name>
    <dbReference type="NCBI Taxonomy" id="299467"/>
    <lineage>
        <taxon>Eukaryota</taxon>
        <taxon>Metazoa</taxon>
        <taxon>Ecdysozoa</taxon>
        <taxon>Arthropoda</taxon>
        <taxon>Chelicerata</taxon>
        <taxon>Arachnida</taxon>
        <taxon>Acari</taxon>
        <taxon>Acariformes</taxon>
        <taxon>Trombidiformes</taxon>
        <taxon>Prostigmata</taxon>
        <taxon>Anystina</taxon>
        <taxon>Parasitengona</taxon>
        <taxon>Trombiculoidea</taxon>
        <taxon>Trombiculidae</taxon>
        <taxon>Leptotrombidium</taxon>
    </lineage>
</organism>
<protein>
    <submittedName>
        <fullName evidence="5">L-xylulose reductase-like protein</fullName>
    </submittedName>
</protein>
<keyword evidence="4" id="KW-0560">Oxidoreductase</keyword>
<keyword evidence="3" id="KW-0521">NADP</keyword>
<keyword evidence="6" id="KW-1185">Reference proteome</keyword>
<dbReference type="Proteomes" id="UP000288716">
    <property type="component" value="Unassembled WGS sequence"/>
</dbReference>
<evidence type="ECO:0000256" key="2">
    <source>
        <dbReference type="ARBA" id="ARBA00011881"/>
    </source>
</evidence>
<sequence length="124" mass="13516">MISRKKFGCSIVNVSSQASMAALKDHLIYGATKAAVDQLTRTMALELGEHQIRVNAVNPTVVWTDMAKVGWSDPVKAKNMTDRIPLHRFAEVEDVVHAIIFLLSDKADMITGTCLPIDGGFTAC</sequence>
<dbReference type="InterPro" id="IPR036291">
    <property type="entry name" value="NAD(P)-bd_dom_sf"/>
</dbReference>
<evidence type="ECO:0000256" key="3">
    <source>
        <dbReference type="ARBA" id="ARBA00022857"/>
    </source>
</evidence>
<comment type="subunit">
    <text evidence="2">Homotetramer.</text>
</comment>
<dbReference type="GO" id="GO:0006006">
    <property type="term" value="P:glucose metabolic process"/>
    <property type="evidence" value="ECO:0007669"/>
    <property type="project" value="TreeGrafter"/>
</dbReference>
<dbReference type="InterPro" id="IPR002347">
    <property type="entry name" value="SDR_fam"/>
</dbReference>
<accession>A0A443QFV6</accession>
<dbReference type="PANTHER" id="PTHR44252:SF3">
    <property type="entry name" value="D-ERYTHRULOSE REDUCTASE-RELATED"/>
    <property type="match status" value="1"/>
</dbReference>
<dbReference type="EMBL" id="NCKV01056792">
    <property type="protein sequence ID" value="RWS01900.1"/>
    <property type="molecule type" value="Genomic_DNA"/>
</dbReference>
<evidence type="ECO:0000256" key="1">
    <source>
        <dbReference type="ARBA" id="ARBA00006484"/>
    </source>
</evidence>